<comment type="subcellular location">
    <subcellularLocation>
        <location evidence="1">Cytoplasm</location>
    </subcellularLocation>
</comment>
<dbReference type="AlphaFoldDB" id="A0A7M7IXW9"/>
<keyword evidence="3" id="KW-0143">Chaperone</keyword>
<protein>
    <recommendedName>
        <fullName evidence="6">P53 and DNA damage-regulated protein 1</fullName>
    </recommendedName>
</protein>
<dbReference type="FunCoup" id="A0A7M7IXW9">
    <property type="interactions" value="62"/>
</dbReference>
<dbReference type="GO" id="GO:0005737">
    <property type="term" value="C:cytoplasm"/>
    <property type="evidence" value="ECO:0007669"/>
    <property type="project" value="UniProtKB-SubCell"/>
</dbReference>
<dbReference type="EnsemblMetazoa" id="XM_022788369">
    <property type="protein sequence ID" value="XP_022644104"/>
    <property type="gene ID" value="LOC111243179"/>
</dbReference>
<accession>A0A7M7IXW9</accession>
<evidence type="ECO:0000313" key="4">
    <source>
        <dbReference type="EnsemblMetazoa" id="XP_022644104"/>
    </source>
</evidence>
<proteinExistence type="predicted"/>
<dbReference type="RefSeq" id="XP_022644104.1">
    <property type="nucleotide sequence ID" value="XM_022788369.1"/>
</dbReference>
<dbReference type="PANTHER" id="PTHR21162">
    <property type="entry name" value="P53 AND DNA DAMAGE-REGULATED PROTEIN"/>
    <property type="match status" value="1"/>
</dbReference>
<keyword evidence="2" id="KW-0963">Cytoplasm</keyword>
<name>A0A7M7IXW9_VARDE</name>
<evidence type="ECO:0000256" key="3">
    <source>
        <dbReference type="ARBA" id="ARBA00023186"/>
    </source>
</evidence>
<reference evidence="4" key="1">
    <citation type="submission" date="2021-01" db="UniProtKB">
        <authorList>
            <consortium name="EnsemblMetazoa"/>
        </authorList>
    </citation>
    <scope>IDENTIFICATION</scope>
</reference>
<dbReference type="OMA" id="ICHIKNA"/>
<keyword evidence="5" id="KW-1185">Reference proteome</keyword>
<sequence length="152" mass="17319">MASQSDTDSDFAKIFALIKQMELIAEDILADRQKLIELDRRRQKNREAQRALKQCTRTTTSINESQSGEAASRTWCVYGSSLVRIGTARAVDFIDKEQEDIEEEIKTVRRKIIHSTEKLAALEGRKGVQDFCLKPLTRVERDAIHKIIEPSA</sequence>
<dbReference type="InParanoid" id="A0A7M7IXW9"/>
<evidence type="ECO:0000256" key="1">
    <source>
        <dbReference type="ARBA" id="ARBA00004496"/>
    </source>
</evidence>
<dbReference type="CDD" id="cd22860">
    <property type="entry name" value="PDRG1"/>
    <property type="match status" value="1"/>
</dbReference>
<evidence type="ECO:0000256" key="2">
    <source>
        <dbReference type="ARBA" id="ARBA00022490"/>
    </source>
</evidence>
<dbReference type="GeneID" id="111243179"/>
<dbReference type="Proteomes" id="UP000594260">
    <property type="component" value="Unplaced"/>
</dbReference>
<dbReference type="CTD" id="81572"/>
<dbReference type="PANTHER" id="PTHR21162:SF0">
    <property type="entry name" value="P53 AND DNA DAMAGE-REGULATED PROTEIN 1"/>
    <property type="match status" value="1"/>
</dbReference>
<dbReference type="OrthoDB" id="20282at2759"/>
<organism evidence="4 5">
    <name type="scientific">Varroa destructor</name>
    <name type="common">Honeybee mite</name>
    <dbReference type="NCBI Taxonomy" id="109461"/>
    <lineage>
        <taxon>Eukaryota</taxon>
        <taxon>Metazoa</taxon>
        <taxon>Ecdysozoa</taxon>
        <taxon>Arthropoda</taxon>
        <taxon>Chelicerata</taxon>
        <taxon>Arachnida</taxon>
        <taxon>Acari</taxon>
        <taxon>Parasitiformes</taxon>
        <taxon>Mesostigmata</taxon>
        <taxon>Gamasina</taxon>
        <taxon>Dermanyssoidea</taxon>
        <taxon>Varroidae</taxon>
        <taxon>Varroa</taxon>
    </lineage>
</organism>
<evidence type="ECO:0000313" key="5">
    <source>
        <dbReference type="Proteomes" id="UP000594260"/>
    </source>
</evidence>
<dbReference type="KEGG" id="vde:111243179"/>
<dbReference type="InterPro" id="IPR030482">
    <property type="entry name" value="PDRG1"/>
</dbReference>
<evidence type="ECO:0008006" key="6">
    <source>
        <dbReference type="Google" id="ProtNLM"/>
    </source>
</evidence>